<dbReference type="GO" id="GO:0003714">
    <property type="term" value="F:transcription corepressor activity"/>
    <property type="evidence" value="ECO:0007669"/>
    <property type="project" value="TreeGrafter"/>
</dbReference>
<gene>
    <name evidence="6" type="ORF">LITE_LOCUS4798</name>
</gene>
<dbReference type="GO" id="GO:0000122">
    <property type="term" value="P:negative regulation of transcription by RNA polymerase II"/>
    <property type="evidence" value="ECO:0007669"/>
    <property type="project" value="TreeGrafter"/>
</dbReference>
<keyword evidence="4" id="KW-0175">Coiled coil</keyword>
<dbReference type="GO" id="GO:0006457">
    <property type="term" value="P:protein folding"/>
    <property type="evidence" value="ECO:0007669"/>
    <property type="project" value="UniProtKB-ARBA"/>
</dbReference>
<organism evidence="6 7">
    <name type="scientific">Linum tenue</name>
    <dbReference type="NCBI Taxonomy" id="586396"/>
    <lineage>
        <taxon>Eukaryota</taxon>
        <taxon>Viridiplantae</taxon>
        <taxon>Streptophyta</taxon>
        <taxon>Embryophyta</taxon>
        <taxon>Tracheophyta</taxon>
        <taxon>Spermatophyta</taxon>
        <taxon>Magnoliopsida</taxon>
        <taxon>eudicotyledons</taxon>
        <taxon>Gunneridae</taxon>
        <taxon>Pentapetalae</taxon>
        <taxon>rosids</taxon>
        <taxon>fabids</taxon>
        <taxon>Malpighiales</taxon>
        <taxon>Linaceae</taxon>
        <taxon>Linum</taxon>
    </lineage>
</organism>
<dbReference type="PANTHER" id="PTHR15111:SF0">
    <property type="entry name" value="UNCONVENTIONAL PREFOLDIN RPB5 INTERACTOR 1"/>
    <property type="match status" value="1"/>
</dbReference>
<evidence type="ECO:0000256" key="5">
    <source>
        <dbReference type="SAM" id="MobiDB-lite"/>
    </source>
</evidence>
<feature type="compositionally biased region" description="Basic and acidic residues" evidence="5">
    <location>
        <begin position="306"/>
        <end position="318"/>
    </location>
</feature>
<comment type="similarity">
    <text evidence="3">Belongs to the RNA polymerase II subunit 5-mediating protein family.</text>
</comment>
<feature type="coiled-coil region" evidence="4">
    <location>
        <begin position="17"/>
        <end position="44"/>
    </location>
</feature>
<dbReference type="CDD" id="cd23159">
    <property type="entry name" value="Prefoldin_URI1"/>
    <property type="match status" value="1"/>
</dbReference>
<dbReference type="NCBIfam" id="TIGR00293">
    <property type="entry name" value="prefoldin subunit alpha"/>
    <property type="match status" value="1"/>
</dbReference>
<dbReference type="GO" id="GO:0003682">
    <property type="term" value="F:chromatin binding"/>
    <property type="evidence" value="ECO:0007669"/>
    <property type="project" value="TreeGrafter"/>
</dbReference>
<dbReference type="InterPro" id="IPR052255">
    <property type="entry name" value="RNA_pol_II_subunit5-mediator"/>
</dbReference>
<evidence type="ECO:0008006" key="8">
    <source>
        <dbReference type="Google" id="ProtNLM"/>
    </source>
</evidence>
<dbReference type="AlphaFoldDB" id="A0AAV0HJG3"/>
<dbReference type="EMBL" id="CAMGYJ010000002">
    <property type="protein sequence ID" value="CAI0385456.1"/>
    <property type="molecule type" value="Genomic_DNA"/>
</dbReference>
<sequence>MGSPRGEVTPFASLFPVDEAHKAVKRVEEKIAEKQKEMDHLKEFIADNNSIINLVSKLPEELHHDIMVPFGKAAFFPGRLIHTNEFVVLLGEGYYAERTSKQTADILKRRGKALDSQVESLKANIKDLKAEASFFDTTASEAAEGLVEIREDYVDEDLGEEHFESALKGKGESPGLNEKTRMVEDDDEYTRLMARLDELEKEELAAEDDDESIEDDPVANGALEDANEQKEQSNTIESDTVNSEHFQNAISGDLLLYQTHSMQRKPQEQEKIEDVAAEALSNKYQSDLSLNDEQNRTGSTIQPLPKAEKLSSKSSTHETKRHLRNEKASVLPEGKIEAMSSATQPVHMQSARPPSNSSKTEASQSGFDSSKAFTGSIVERSTDVLTTKSATLPPSDSQSKPSRPVSRFKMQRR</sequence>
<feature type="compositionally biased region" description="Polar residues" evidence="5">
    <location>
        <begin position="283"/>
        <end position="302"/>
    </location>
</feature>
<comment type="caution">
    <text evidence="6">The sequence shown here is derived from an EMBL/GenBank/DDBJ whole genome shotgun (WGS) entry which is preliminary data.</text>
</comment>
<dbReference type="InterPro" id="IPR004127">
    <property type="entry name" value="Prefoldin_subunit_alpha"/>
</dbReference>
<keyword evidence="2" id="KW-0539">Nucleus</keyword>
<feature type="compositionally biased region" description="Polar residues" evidence="5">
    <location>
        <begin position="383"/>
        <end position="401"/>
    </location>
</feature>
<dbReference type="GO" id="GO:0009409">
    <property type="term" value="P:response to cold"/>
    <property type="evidence" value="ECO:0007669"/>
    <property type="project" value="UniProtKB-ARBA"/>
</dbReference>
<evidence type="ECO:0000313" key="6">
    <source>
        <dbReference type="EMBL" id="CAI0385456.1"/>
    </source>
</evidence>
<reference evidence="6" key="1">
    <citation type="submission" date="2022-08" db="EMBL/GenBank/DDBJ databases">
        <authorList>
            <person name="Gutierrez-Valencia J."/>
        </authorList>
    </citation>
    <scope>NUCLEOTIDE SEQUENCE</scope>
</reference>
<name>A0AAV0HJG3_9ROSI</name>
<dbReference type="InterPro" id="IPR009053">
    <property type="entry name" value="Prefoldin"/>
</dbReference>
<dbReference type="PANTHER" id="PTHR15111">
    <property type="entry name" value="RNA POLYMERASE II SUBUNIT 5-MEDIATING PROTEIN NNX3"/>
    <property type="match status" value="1"/>
</dbReference>
<evidence type="ECO:0000256" key="2">
    <source>
        <dbReference type="ARBA" id="ARBA00023242"/>
    </source>
</evidence>
<evidence type="ECO:0000256" key="4">
    <source>
        <dbReference type="SAM" id="Coils"/>
    </source>
</evidence>
<protein>
    <recommendedName>
        <fullName evidence="8">RNA polymerase II subunit 5-mediating protein homolog</fullName>
    </recommendedName>
</protein>
<evidence type="ECO:0000256" key="3">
    <source>
        <dbReference type="ARBA" id="ARBA00038295"/>
    </source>
</evidence>
<accession>A0AAV0HJG3</accession>
<feature type="region of interest" description="Disordered" evidence="5">
    <location>
        <begin position="283"/>
        <end position="413"/>
    </location>
</feature>
<dbReference type="Pfam" id="PF02996">
    <property type="entry name" value="Prefoldin"/>
    <property type="match status" value="1"/>
</dbReference>
<proteinExistence type="inferred from homology"/>
<dbReference type="SUPFAM" id="SSF46579">
    <property type="entry name" value="Prefoldin"/>
    <property type="match status" value="1"/>
</dbReference>
<dbReference type="Proteomes" id="UP001154282">
    <property type="component" value="Unassembled WGS sequence"/>
</dbReference>
<feature type="coiled-coil region" evidence="4">
    <location>
        <begin position="104"/>
        <end position="138"/>
    </location>
</feature>
<feature type="compositionally biased region" description="Polar residues" evidence="5">
    <location>
        <begin position="340"/>
        <end position="373"/>
    </location>
</feature>
<evidence type="ECO:0000256" key="1">
    <source>
        <dbReference type="ARBA" id="ARBA00004123"/>
    </source>
</evidence>
<keyword evidence="7" id="KW-1185">Reference proteome</keyword>
<evidence type="ECO:0000313" key="7">
    <source>
        <dbReference type="Proteomes" id="UP001154282"/>
    </source>
</evidence>
<comment type="subcellular location">
    <subcellularLocation>
        <location evidence="1">Nucleus</location>
    </subcellularLocation>
</comment>
<dbReference type="GO" id="GO:0019212">
    <property type="term" value="F:phosphatase inhibitor activity"/>
    <property type="evidence" value="ECO:0007669"/>
    <property type="project" value="TreeGrafter"/>
</dbReference>
<feature type="coiled-coil region" evidence="4">
    <location>
        <begin position="182"/>
        <end position="216"/>
    </location>
</feature>
<dbReference type="GO" id="GO:0005634">
    <property type="term" value="C:nucleus"/>
    <property type="evidence" value="ECO:0007669"/>
    <property type="project" value="UniProtKB-SubCell"/>
</dbReference>
<dbReference type="Gene3D" id="1.10.287.370">
    <property type="match status" value="1"/>
</dbReference>